<keyword evidence="3" id="KW-1185">Reference proteome</keyword>
<dbReference type="AlphaFoldDB" id="A0A8H8A080"/>
<gene>
    <name evidence="2" type="ORF">BJ554DRAFT_3779</name>
</gene>
<evidence type="ECO:0000256" key="1">
    <source>
        <dbReference type="SAM" id="MobiDB-lite"/>
    </source>
</evidence>
<sequence length="284" mass="31994">MAQIPNVICSSTLFPYGPHRKPNNGISPTPKQDFPPEKVNQTASALSRTHSTSQIWSRTNARTPGITSLEASRMAATPFMGTSLMNGCSISGMNSSKIVFTVFTTHRVCSPLRDHCLPQKRKRSAHSCENSAALFKLELVVPAKQVGKTVDGPSREPIHGLFDGGPQARDHEPPAGVRPTGRFEHLGCHPPLQKLLELPLHCPRYTYRFERPRFMLIHEYNHWRHHRWVCAADLAVLEGERTPMTPEHFAEICLFLLREKAIPADFYLFRGFRREAMANPTQIP</sequence>
<accession>A0A8H8A080</accession>
<feature type="region of interest" description="Disordered" evidence="1">
    <location>
        <begin position="19"/>
        <end position="61"/>
    </location>
</feature>
<dbReference type="EMBL" id="JAEFCI010001687">
    <property type="protein sequence ID" value="KAG5462734.1"/>
    <property type="molecule type" value="Genomic_DNA"/>
</dbReference>
<reference evidence="2 3" key="1">
    <citation type="journal article" name="Sci. Rep.">
        <title>Genome-scale phylogenetic analyses confirm Olpidium as the closest living zoosporic fungus to the non-flagellated, terrestrial fungi.</title>
        <authorList>
            <person name="Chang Y."/>
            <person name="Rochon D."/>
            <person name="Sekimoto S."/>
            <person name="Wang Y."/>
            <person name="Chovatia M."/>
            <person name="Sandor L."/>
            <person name="Salamov A."/>
            <person name="Grigoriev I.V."/>
            <person name="Stajich J.E."/>
            <person name="Spatafora J.W."/>
        </authorList>
    </citation>
    <scope>NUCLEOTIDE SEQUENCE [LARGE SCALE GENOMIC DNA]</scope>
    <source>
        <strain evidence="2">S191</strain>
    </source>
</reference>
<evidence type="ECO:0000313" key="2">
    <source>
        <dbReference type="EMBL" id="KAG5462734.1"/>
    </source>
</evidence>
<protein>
    <submittedName>
        <fullName evidence="2">Uncharacterized protein</fullName>
    </submittedName>
</protein>
<proteinExistence type="predicted"/>
<feature type="compositionally biased region" description="Polar residues" evidence="1">
    <location>
        <begin position="39"/>
        <end position="61"/>
    </location>
</feature>
<comment type="caution">
    <text evidence="2">The sequence shown here is derived from an EMBL/GenBank/DDBJ whole genome shotgun (WGS) entry which is preliminary data.</text>
</comment>
<dbReference type="Proteomes" id="UP000673691">
    <property type="component" value="Unassembled WGS sequence"/>
</dbReference>
<organism evidence="2 3">
    <name type="scientific">Olpidium bornovanus</name>
    <dbReference type="NCBI Taxonomy" id="278681"/>
    <lineage>
        <taxon>Eukaryota</taxon>
        <taxon>Fungi</taxon>
        <taxon>Fungi incertae sedis</taxon>
        <taxon>Olpidiomycota</taxon>
        <taxon>Olpidiomycotina</taxon>
        <taxon>Olpidiomycetes</taxon>
        <taxon>Olpidiales</taxon>
        <taxon>Olpidiaceae</taxon>
        <taxon>Olpidium</taxon>
    </lineage>
</organism>
<evidence type="ECO:0000313" key="3">
    <source>
        <dbReference type="Proteomes" id="UP000673691"/>
    </source>
</evidence>
<name>A0A8H8A080_9FUNG</name>